<evidence type="ECO:0000313" key="2">
    <source>
        <dbReference type="Proteomes" id="UP000295096"/>
    </source>
</evidence>
<organism evidence="1 2">
    <name type="scientific">Dankookia rubra</name>
    <dbReference type="NCBI Taxonomy" id="1442381"/>
    <lineage>
        <taxon>Bacteria</taxon>
        <taxon>Pseudomonadati</taxon>
        <taxon>Pseudomonadota</taxon>
        <taxon>Alphaproteobacteria</taxon>
        <taxon>Acetobacterales</taxon>
        <taxon>Roseomonadaceae</taxon>
        <taxon>Dankookia</taxon>
    </lineage>
</organism>
<name>A0A4R5QFV1_9PROT</name>
<reference evidence="1 2" key="1">
    <citation type="journal article" date="2016" name="J. Microbiol.">
        <title>Dankookia rubra gen. nov., sp. nov., an alphaproteobacterium isolated from sediment of a shallow stream.</title>
        <authorList>
            <person name="Kim W.H."/>
            <person name="Kim D.H."/>
            <person name="Kang K."/>
            <person name="Ahn T.Y."/>
        </authorList>
    </citation>
    <scope>NUCLEOTIDE SEQUENCE [LARGE SCALE GENOMIC DNA]</scope>
    <source>
        <strain evidence="1 2">JCM30602</strain>
    </source>
</reference>
<dbReference type="EMBL" id="SMSJ01000019">
    <property type="protein sequence ID" value="TDH61578.1"/>
    <property type="molecule type" value="Genomic_DNA"/>
</dbReference>
<dbReference type="RefSeq" id="WP_133289560.1">
    <property type="nucleotide sequence ID" value="NZ_SMSJ01000019.1"/>
</dbReference>
<accession>A0A4R5QFV1</accession>
<dbReference type="AlphaFoldDB" id="A0A4R5QFV1"/>
<sequence>MNVNVAMSGISLKSAVVEYCDRVYVHRVKLWERLQPSEMLRKYEIIFSQELSTRTSDITEPDLEEAYAHTYREWRLDLEKDFRKRIINGEIILCGIQTKPTRMSERSVIPGAWAADCIFDFRNDMLCVDDVIFHNVEAHAVTPMGVTCAHQAPSSLVTVTQDNIRSLTDEEVLLLLEDHARRVVEHPDSKLVEPGKISLMPIVRRKMLHRAECALTRETLAAEAAELEAWIATKVPSHHVPKASTIENVLRSEYRSLRPRSKATMP</sequence>
<proteinExistence type="predicted"/>
<protein>
    <submittedName>
        <fullName evidence="1">Uncharacterized protein</fullName>
    </submittedName>
</protein>
<keyword evidence="2" id="KW-1185">Reference proteome</keyword>
<gene>
    <name evidence="1" type="ORF">E2C06_15700</name>
</gene>
<evidence type="ECO:0000313" key="1">
    <source>
        <dbReference type="EMBL" id="TDH61578.1"/>
    </source>
</evidence>
<comment type="caution">
    <text evidence="1">The sequence shown here is derived from an EMBL/GenBank/DDBJ whole genome shotgun (WGS) entry which is preliminary data.</text>
</comment>
<dbReference type="Proteomes" id="UP000295096">
    <property type="component" value="Unassembled WGS sequence"/>
</dbReference>